<dbReference type="InterPro" id="IPR043751">
    <property type="entry name" value="DUF5696"/>
</dbReference>
<keyword evidence="1" id="KW-1133">Transmembrane helix</keyword>
<reference evidence="2 3" key="1">
    <citation type="submission" date="2019-05" db="EMBL/GenBank/DDBJ databases">
        <authorList>
            <person name="Narsing Rao M.P."/>
            <person name="Li W.J."/>
        </authorList>
    </citation>
    <scope>NUCLEOTIDE SEQUENCE [LARGE SCALE GENOMIC DNA]</scope>
    <source>
        <strain evidence="2 3">SYSU_K30003</strain>
    </source>
</reference>
<evidence type="ECO:0000256" key="1">
    <source>
        <dbReference type="SAM" id="Phobius"/>
    </source>
</evidence>
<dbReference type="RefSeq" id="WP_138194576.1">
    <property type="nucleotide sequence ID" value="NZ_VCIW01000007.1"/>
</dbReference>
<accession>A0A5R9G9T7</accession>
<organism evidence="2 3">
    <name type="scientific">Paenibacillus antri</name>
    <dbReference type="NCBI Taxonomy" id="2582848"/>
    <lineage>
        <taxon>Bacteria</taxon>
        <taxon>Bacillati</taxon>
        <taxon>Bacillota</taxon>
        <taxon>Bacilli</taxon>
        <taxon>Bacillales</taxon>
        <taxon>Paenibacillaceae</taxon>
        <taxon>Paenibacillus</taxon>
    </lineage>
</organism>
<dbReference type="Gene3D" id="3.20.20.80">
    <property type="entry name" value="Glycosidases"/>
    <property type="match status" value="1"/>
</dbReference>
<keyword evidence="1" id="KW-0472">Membrane</keyword>
<dbReference type="EMBL" id="VCIW01000007">
    <property type="protein sequence ID" value="TLS51869.1"/>
    <property type="molecule type" value="Genomic_DNA"/>
</dbReference>
<name>A0A5R9G9T7_9BACL</name>
<feature type="transmembrane region" description="Helical" evidence="1">
    <location>
        <begin position="12"/>
        <end position="30"/>
    </location>
</feature>
<evidence type="ECO:0000313" key="2">
    <source>
        <dbReference type="EMBL" id="TLS51869.1"/>
    </source>
</evidence>
<dbReference type="OrthoDB" id="9793135at2"/>
<dbReference type="AlphaFoldDB" id="A0A5R9G9T7"/>
<protein>
    <submittedName>
        <fullName evidence="2">Uncharacterized protein</fullName>
    </submittedName>
</protein>
<evidence type="ECO:0000313" key="3">
    <source>
        <dbReference type="Proteomes" id="UP000309676"/>
    </source>
</evidence>
<keyword evidence="3" id="KW-1185">Reference proteome</keyword>
<dbReference type="Proteomes" id="UP000309676">
    <property type="component" value="Unassembled WGS sequence"/>
</dbReference>
<sequence>MSRIVGTIRARIPQTIVMSLFLAALIYLAMTTDIRWSSEGATAPPPAATVEAVQNPMSGHEELPSEGRFEQVAETDTLVLRVDPGSGHFMVTDKRSGNLWHSYPNPEHWKDETIGGIWKDHLRSPVMIQTLDFTRHNARPELTNWISANGAIRDYEPIEGGVRLTYAFTDVQVSIPVEIRIRDDYIETKIVNERIQEAKNGLLSVRLFPFFGAEHSVGQDGYLFIPDGSGAIMNFSKSSRNKMNLYKEPIYGPDFAYRTDESSRHMVRMPVFGMKSGDNGFLSIVEGGEEYADIVASPAGVYSLYNWIGTEMRYRSPFEQVTNRHRETSYLAYDEERRFGSDRVVRYYVLTGEQSTYAGMASRYRQYLMEEQGYERIVPEQRSIPLQVSLIGGDREEGLFMDAYVPMTTSSQAMEIVNTLYGMGVERMSINLLGWQKDGFTSFGDVLPVDSRLGGNEGVRHFVDFAHSLGFPVSYGVNYVLNNSGAHGFSSRHSAMRDMSGTIMNFEDWYENDLPMASLRFVERYFDEDLREISKLGFDGVTFGHGYGYGGGLGQWLISDFNTRYGSSRSEAMALQAQFYRQAAERFSTVNASYSAQYVNAYADHIFGMVDDYSYDLFSNRAVPFMQIALHGLLTYSSRYVNDRGEYQEQFLRDLEYGALPSFAFTHEPTHRMNDSYSLRMFSTQYEDWAEKAVQQYQAYNEAQRDLQDRFIVNHRSLANDVFETTYENGTRIVVNYGSAPYAVGTRHVEARGYLIVKGSER</sequence>
<keyword evidence="1" id="KW-0812">Transmembrane</keyword>
<dbReference type="Pfam" id="PF18952">
    <property type="entry name" value="DUF5696"/>
    <property type="match status" value="1"/>
</dbReference>
<comment type="caution">
    <text evidence="2">The sequence shown here is derived from an EMBL/GenBank/DDBJ whole genome shotgun (WGS) entry which is preliminary data.</text>
</comment>
<proteinExistence type="predicted"/>
<gene>
    <name evidence="2" type="ORF">FE782_13250</name>
</gene>